<evidence type="ECO:0000256" key="1">
    <source>
        <dbReference type="ARBA" id="ARBA00000085"/>
    </source>
</evidence>
<dbReference type="Proteomes" id="UP000295142">
    <property type="component" value="Unassembled WGS sequence"/>
</dbReference>
<evidence type="ECO:0000256" key="4">
    <source>
        <dbReference type="ARBA" id="ARBA00022475"/>
    </source>
</evidence>
<dbReference type="CDD" id="cd00082">
    <property type="entry name" value="HisKA"/>
    <property type="match status" value="1"/>
</dbReference>
<comment type="caution">
    <text evidence="13">The sequence shown here is derived from an EMBL/GenBank/DDBJ whole genome shotgun (WGS) entry which is preliminary data.</text>
</comment>
<dbReference type="CDD" id="cd06225">
    <property type="entry name" value="HAMP"/>
    <property type="match status" value="1"/>
</dbReference>
<dbReference type="GO" id="GO:0005886">
    <property type="term" value="C:plasma membrane"/>
    <property type="evidence" value="ECO:0007669"/>
    <property type="project" value="UniProtKB-SubCell"/>
</dbReference>
<feature type="domain" description="HAMP" evidence="12">
    <location>
        <begin position="172"/>
        <end position="224"/>
    </location>
</feature>
<accession>A0A4R2KHA5</accession>
<evidence type="ECO:0000256" key="3">
    <source>
        <dbReference type="ARBA" id="ARBA00012438"/>
    </source>
</evidence>
<dbReference type="GO" id="GO:0005524">
    <property type="term" value="F:ATP binding"/>
    <property type="evidence" value="ECO:0007669"/>
    <property type="project" value="UniProtKB-KW"/>
</dbReference>
<dbReference type="Gene3D" id="3.30.565.10">
    <property type="entry name" value="Histidine kinase-like ATPase, C-terminal domain"/>
    <property type="match status" value="1"/>
</dbReference>
<feature type="transmembrane region" description="Helical" evidence="10">
    <location>
        <begin position="151"/>
        <end position="171"/>
    </location>
</feature>
<dbReference type="RefSeq" id="WP_132546313.1">
    <property type="nucleotide sequence ID" value="NZ_SLWW01000015.1"/>
</dbReference>
<name>A0A4R2KHA5_9RHOB</name>
<proteinExistence type="predicted"/>
<keyword evidence="5" id="KW-0597">Phosphoprotein</keyword>
<dbReference type="PRINTS" id="PR00344">
    <property type="entry name" value="BCTRLSENSOR"/>
</dbReference>
<dbReference type="InterPro" id="IPR036890">
    <property type="entry name" value="HATPase_C_sf"/>
</dbReference>
<keyword evidence="10" id="KW-0812">Transmembrane</keyword>
<dbReference type="InterPro" id="IPR004358">
    <property type="entry name" value="Sig_transdc_His_kin-like_C"/>
</dbReference>
<evidence type="ECO:0000313" key="14">
    <source>
        <dbReference type="Proteomes" id="UP000295142"/>
    </source>
</evidence>
<dbReference type="PANTHER" id="PTHR44936:SF10">
    <property type="entry name" value="SENSOR PROTEIN RSTB"/>
    <property type="match status" value="1"/>
</dbReference>
<dbReference type="SUPFAM" id="SSF47384">
    <property type="entry name" value="Homodimeric domain of signal transducing histidine kinase"/>
    <property type="match status" value="1"/>
</dbReference>
<dbReference type="OrthoDB" id="9804645at2"/>
<comment type="subcellular location">
    <subcellularLocation>
        <location evidence="2">Cell membrane</location>
        <topology evidence="2">Multi-pass membrane protein</topology>
    </subcellularLocation>
</comment>
<feature type="transmembrane region" description="Helical" evidence="10">
    <location>
        <begin position="12"/>
        <end position="39"/>
    </location>
</feature>
<dbReference type="SUPFAM" id="SSF55874">
    <property type="entry name" value="ATPase domain of HSP90 chaperone/DNA topoisomerase II/histidine kinase"/>
    <property type="match status" value="1"/>
</dbReference>
<dbReference type="SMART" id="SM00387">
    <property type="entry name" value="HATPase_c"/>
    <property type="match status" value="1"/>
</dbReference>
<dbReference type="PANTHER" id="PTHR44936">
    <property type="entry name" value="SENSOR PROTEIN CREC"/>
    <property type="match status" value="1"/>
</dbReference>
<dbReference type="PROSITE" id="PS50109">
    <property type="entry name" value="HIS_KIN"/>
    <property type="match status" value="1"/>
</dbReference>
<dbReference type="InterPro" id="IPR003660">
    <property type="entry name" value="HAMP_dom"/>
</dbReference>
<keyword evidence="6" id="KW-0808">Transferase</keyword>
<evidence type="ECO:0000256" key="8">
    <source>
        <dbReference type="ARBA" id="ARBA00022777"/>
    </source>
</evidence>
<sequence length="447" mass="48131">MSAPSLVRRHTLWMTGAFALFELLLAGLFVALVAMPMLLRAADDFAGLMVLAAQTWSELPPETRPALERELRESHGLVLAPAIDYDPVAEFHPPCILFLEAALARRSGDRVHLHREERDGEAWYWANLPAGAQELAFGFPQSRYNSEPETVIALGVVAGLVLALGLSAWIARRLTQPILRLERAMATFGSGGDAPLLPEDGPRELASLSRHFNGMVWQIRDLLAARTTLLAGVSHDLRSPLARMRLSLALMRGSAEAAHLDRLDRDVERMNVLIGDVLDLARGLGREPPQRLEIAALFEGVAADHAGPDHPVEITPVSGTVAAPPLALRRALGNLLQNALRYAPGPGIALVARREGGTVRLGVLDRGPGIPVDRLQVMTEPFQRLDDSRSPATGGAGLGLAIAKELARANGWVLDLQNRGGGGLEAWIGIPETREAGIPEPVSGRPD</sequence>
<dbReference type="Pfam" id="PF02518">
    <property type="entry name" value="HATPase_c"/>
    <property type="match status" value="1"/>
</dbReference>
<keyword evidence="4" id="KW-1003">Cell membrane</keyword>
<evidence type="ECO:0000259" key="12">
    <source>
        <dbReference type="PROSITE" id="PS50885"/>
    </source>
</evidence>
<gene>
    <name evidence="13" type="ORF">EV655_1157</name>
</gene>
<keyword evidence="10" id="KW-1133">Transmembrane helix</keyword>
<evidence type="ECO:0000256" key="10">
    <source>
        <dbReference type="SAM" id="Phobius"/>
    </source>
</evidence>
<evidence type="ECO:0000256" key="2">
    <source>
        <dbReference type="ARBA" id="ARBA00004651"/>
    </source>
</evidence>
<evidence type="ECO:0000256" key="5">
    <source>
        <dbReference type="ARBA" id="ARBA00022553"/>
    </source>
</evidence>
<comment type="catalytic activity">
    <reaction evidence="1">
        <text>ATP + protein L-histidine = ADP + protein N-phospho-L-histidine.</text>
        <dbReference type="EC" id="2.7.13.3"/>
    </reaction>
</comment>
<reference evidence="13 14" key="1">
    <citation type="submission" date="2019-03" db="EMBL/GenBank/DDBJ databases">
        <title>Genomic Encyclopedia of Type Strains, Phase IV (KMG-IV): sequencing the most valuable type-strain genomes for metagenomic binning, comparative biology and taxonomic classification.</title>
        <authorList>
            <person name="Goeker M."/>
        </authorList>
    </citation>
    <scope>NUCLEOTIDE SEQUENCE [LARGE SCALE GENOMIC DNA]</scope>
    <source>
        <strain evidence="13 14">DSM 4868</strain>
    </source>
</reference>
<protein>
    <recommendedName>
        <fullName evidence="3">histidine kinase</fullName>
        <ecNumber evidence="3">2.7.13.3</ecNumber>
    </recommendedName>
</protein>
<dbReference type="Pfam" id="PF00672">
    <property type="entry name" value="HAMP"/>
    <property type="match status" value="1"/>
</dbReference>
<dbReference type="Pfam" id="PF00512">
    <property type="entry name" value="HisKA"/>
    <property type="match status" value="1"/>
</dbReference>
<dbReference type="InterPro" id="IPR003594">
    <property type="entry name" value="HATPase_dom"/>
</dbReference>
<dbReference type="PROSITE" id="PS50885">
    <property type="entry name" value="HAMP"/>
    <property type="match status" value="1"/>
</dbReference>
<dbReference type="EMBL" id="SLWW01000015">
    <property type="protein sequence ID" value="TCO69378.1"/>
    <property type="molecule type" value="Genomic_DNA"/>
</dbReference>
<evidence type="ECO:0000256" key="6">
    <source>
        <dbReference type="ARBA" id="ARBA00022679"/>
    </source>
</evidence>
<keyword evidence="8 13" id="KW-0418">Kinase</keyword>
<evidence type="ECO:0000256" key="7">
    <source>
        <dbReference type="ARBA" id="ARBA00022741"/>
    </source>
</evidence>
<dbReference type="Gene3D" id="6.10.340.10">
    <property type="match status" value="1"/>
</dbReference>
<evidence type="ECO:0000313" key="13">
    <source>
        <dbReference type="EMBL" id="TCO69378.1"/>
    </source>
</evidence>
<dbReference type="SMART" id="SM00304">
    <property type="entry name" value="HAMP"/>
    <property type="match status" value="1"/>
</dbReference>
<dbReference type="Gene3D" id="1.10.287.130">
    <property type="match status" value="1"/>
</dbReference>
<dbReference type="InterPro" id="IPR050980">
    <property type="entry name" value="2C_sensor_his_kinase"/>
</dbReference>
<evidence type="ECO:0000256" key="9">
    <source>
        <dbReference type="ARBA" id="ARBA00022840"/>
    </source>
</evidence>
<dbReference type="EC" id="2.7.13.3" evidence="3"/>
<keyword evidence="14" id="KW-1185">Reference proteome</keyword>
<dbReference type="InterPro" id="IPR036097">
    <property type="entry name" value="HisK_dim/P_sf"/>
</dbReference>
<dbReference type="InterPro" id="IPR005467">
    <property type="entry name" value="His_kinase_dom"/>
</dbReference>
<dbReference type="InterPro" id="IPR003661">
    <property type="entry name" value="HisK_dim/P_dom"/>
</dbReference>
<evidence type="ECO:0000259" key="11">
    <source>
        <dbReference type="PROSITE" id="PS50109"/>
    </source>
</evidence>
<dbReference type="SMART" id="SM00388">
    <property type="entry name" value="HisKA"/>
    <property type="match status" value="1"/>
</dbReference>
<feature type="domain" description="Histidine kinase" evidence="11">
    <location>
        <begin position="232"/>
        <end position="434"/>
    </location>
</feature>
<dbReference type="AlphaFoldDB" id="A0A4R2KHA5"/>
<keyword evidence="10" id="KW-0472">Membrane</keyword>
<organism evidence="13 14">
    <name type="scientific">Rhodovulum euryhalinum</name>
    <dbReference type="NCBI Taxonomy" id="35805"/>
    <lineage>
        <taxon>Bacteria</taxon>
        <taxon>Pseudomonadati</taxon>
        <taxon>Pseudomonadota</taxon>
        <taxon>Alphaproteobacteria</taxon>
        <taxon>Rhodobacterales</taxon>
        <taxon>Paracoccaceae</taxon>
        <taxon>Rhodovulum</taxon>
    </lineage>
</organism>
<dbReference type="GO" id="GO:0000155">
    <property type="term" value="F:phosphorelay sensor kinase activity"/>
    <property type="evidence" value="ECO:0007669"/>
    <property type="project" value="InterPro"/>
</dbReference>
<keyword evidence="7" id="KW-0547">Nucleotide-binding</keyword>
<keyword evidence="9" id="KW-0067">ATP-binding</keyword>